<name>A0A0D8XZL0_DICVI</name>
<reference evidence="2" key="2">
    <citation type="journal article" date="2016" name="Sci. Rep.">
        <title>Dictyocaulus viviparus genome, variome and transcriptome elucidate lungworm biology and support future intervention.</title>
        <authorList>
            <person name="McNulty S.N."/>
            <person name="Strube C."/>
            <person name="Rosa B.A."/>
            <person name="Martin J.C."/>
            <person name="Tyagi R."/>
            <person name="Choi Y.J."/>
            <person name="Wang Q."/>
            <person name="Hallsworth Pepin K."/>
            <person name="Zhang X."/>
            <person name="Ozersky P."/>
            <person name="Wilson R.K."/>
            <person name="Sternberg P.W."/>
            <person name="Gasser R.B."/>
            <person name="Mitreva M."/>
        </authorList>
    </citation>
    <scope>NUCLEOTIDE SEQUENCE [LARGE SCALE GENOMIC DNA]</scope>
    <source>
        <strain evidence="2">HannoverDv2000</strain>
    </source>
</reference>
<gene>
    <name evidence="1" type="ORF">DICVIV_06119</name>
</gene>
<reference evidence="1 2" key="1">
    <citation type="submission" date="2013-11" db="EMBL/GenBank/DDBJ databases">
        <title>Draft genome of the bovine lungworm Dictyocaulus viviparus.</title>
        <authorList>
            <person name="Mitreva M."/>
        </authorList>
    </citation>
    <scope>NUCLEOTIDE SEQUENCE [LARGE SCALE GENOMIC DNA]</scope>
    <source>
        <strain evidence="1 2">HannoverDv2000</strain>
    </source>
</reference>
<evidence type="ECO:0000313" key="2">
    <source>
        <dbReference type="Proteomes" id="UP000053766"/>
    </source>
</evidence>
<dbReference type="Proteomes" id="UP000053766">
    <property type="component" value="Unassembled WGS sequence"/>
</dbReference>
<dbReference type="AlphaFoldDB" id="A0A0D8XZL0"/>
<keyword evidence="2" id="KW-1185">Reference proteome</keyword>
<protein>
    <submittedName>
        <fullName evidence="1">Uncharacterized protein</fullName>
    </submittedName>
</protein>
<evidence type="ECO:0000313" key="1">
    <source>
        <dbReference type="EMBL" id="KJH47766.1"/>
    </source>
</evidence>
<dbReference type="EMBL" id="KN716293">
    <property type="protein sequence ID" value="KJH47766.1"/>
    <property type="molecule type" value="Genomic_DNA"/>
</dbReference>
<accession>A0A0D8XZL0</accession>
<organism evidence="1 2">
    <name type="scientific">Dictyocaulus viviparus</name>
    <name type="common">Bovine lungworm</name>
    <dbReference type="NCBI Taxonomy" id="29172"/>
    <lineage>
        <taxon>Eukaryota</taxon>
        <taxon>Metazoa</taxon>
        <taxon>Ecdysozoa</taxon>
        <taxon>Nematoda</taxon>
        <taxon>Chromadorea</taxon>
        <taxon>Rhabditida</taxon>
        <taxon>Rhabditina</taxon>
        <taxon>Rhabditomorpha</taxon>
        <taxon>Strongyloidea</taxon>
        <taxon>Metastrongylidae</taxon>
        <taxon>Dictyocaulus</taxon>
    </lineage>
</organism>
<proteinExistence type="predicted"/>
<sequence>MWPTLSLRISVKKLSLKEQLMGETTIGYQLLKIKQINKHTGENIAAKSRSFGGVEVTTAANIKEPH</sequence>